<dbReference type="AlphaFoldDB" id="A0A419SMP3"/>
<comment type="caution">
    <text evidence="2">The sequence shown here is derived from an EMBL/GenBank/DDBJ whole genome shotgun (WGS) entry which is preliminary data.</text>
</comment>
<dbReference type="Pfam" id="PF03780">
    <property type="entry name" value="Asp23"/>
    <property type="match status" value="1"/>
</dbReference>
<evidence type="ECO:0000313" key="2">
    <source>
        <dbReference type="EMBL" id="RKD25513.1"/>
    </source>
</evidence>
<comment type="similarity">
    <text evidence="1">Belongs to the asp23 family.</text>
</comment>
<sequence length="129" mass="14069">MAEMKDRGTVRIADDVVAVIAAIAAEETEGVASMSGGIAQGFARRVSGKNVHRGVHVKVDEVEARINLHVILNYGVKMDQVCKDLQYRVKEAVEMMTGLQLVEVNVKVEGIELKDDSPTPQPLVSSRVR</sequence>
<dbReference type="EMBL" id="MCHY01000006">
    <property type="protein sequence ID" value="RKD25513.1"/>
    <property type="molecule type" value="Genomic_DNA"/>
</dbReference>
<dbReference type="PANTHER" id="PTHR34297:SF2">
    <property type="entry name" value="ASP23_GLS24 FAMILY ENVELOPE STRESS RESPONSE PROTEIN"/>
    <property type="match status" value="1"/>
</dbReference>
<dbReference type="PANTHER" id="PTHR34297">
    <property type="entry name" value="HYPOTHETICAL CYTOSOLIC PROTEIN-RELATED"/>
    <property type="match status" value="1"/>
</dbReference>
<proteinExistence type="inferred from homology"/>
<evidence type="ECO:0008006" key="4">
    <source>
        <dbReference type="Google" id="ProtNLM"/>
    </source>
</evidence>
<dbReference type="InterPro" id="IPR005531">
    <property type="entry name" value="Asp23"/>
</dbReference>
<gene>
    <name evidence="2" type="ORF">BEP19_00780</name>
</gene>
<reference evidence="2 3" key="1">
    <citation type="submission" date="2016-08" db="EMBL/GenBank/DDBJ databases">
        <title>Novel Firmicute Genomes.</title>
        <authorList>
            <person name="Poppleton D.I."/>
            <person name="Gribaldo S."/>
        </authorList>
    </citation>
    <scope>NUCLEOTIDE SEQUENCE [LARGE SCALE GENOMIC DNA]</scope>
    <source>
        <strain evidence="2 3">RAOx-1</strain>
    </source>
</reference>
<name>A0A419SMP3_9BACL</name>
<protein>
    <recommendedName>
        <fullName evidence="4">Alkaline-shock protein</fullName>
    </recommendedName>
</protein>
<organism evidence="2 3">
    <name type="scientific">Ammoniphilus oxalaticus</name>
    <dbReference type="NCBI Taxonomy" id="66863"/>
    <lineage>
        <taxon>Bacteria</taxon>
        <taxon>Bacillati</taxon>
        <taxon>Bacillota</taxon>
        <taxon>Bacilli</taxon>
        <taxon>Bacillales</taxon>
        <taxon>Paenibacillaceae</taxon>
        <taxon>Aneurinibacillus group</taxon>
        <taxon>Ammoniphilus</taxon>
    </lineage>
</organism>
<evidence type="ECO:0000313" key="3">
    <source>
        <dbReference type="Proteomes" id="UP000284219"/>
    </source>
</evidence>
<keyword evidence="3" id="KW-1185">Reference proteome</keyword>
<dbReference type="Proteomes" id="UP000284219">
    <property type="component" value="Unassembled WGS sequence"/>
</dbReference>
<evidence type="ECO:0000256" key="1">
    <source>
        <dbReference type="ARBA" id="ARBA00005721"/>
    </source>
</evidence>
<accession>A0A419SMP3</accession>